<dbReference type="Pfam" id="PF16135">
    <property type="entry name" value="TDBD"/>
    <property type="match status" value="1"/>
</dbReference>
<name>A0AA39DRH0_VITRO</name>
<comment type="caution">
    <text evidence="4">The sequence shown here is derived from an EMBL/GenBank/DDBJ whole genome shotgun (WGS) entry which is preliminary data.</text>
</comment>
<dbReference type="GO" id="GO:0005634">
    <property type="term" value="C:nucleus"/>
    <property type="evidence" value="ECO:0007669"/>
    <property type="project" value="UniProtKB-SubCell"/>
</dbReference>
<dbReference type="AlphaFoldDB" id="A0AA39DRH0"/>
<protein>
    <recommendedName>
        <fullName evidence="3">Tify domain-containing protein</fullName>
    </recommendedName>
</protein>
<dbReference type="PANTHER" id="PTHR47025">
    <property type="entry name" value="AUTOIMMUNE REGULATOR"/>
    <property type="match status" value="1"/>
</dbReference>
<organism evidence="4 5">
    <name type="scientific">Vitis rotundifolia</name>
    <name type="common">Muscadine grape</name>
    <dbReference type="NCBI Taxonomy" id="103349"/>
    <lineage>
        <taxon>Eukaryota</taxon>
        <taxon>Viridiplantae</taxon>
        <taxon>Streptophyta</taxon>
        <taxon>Embryophyta</taxon>
        <taxon>Tracheophyta</taxon>
        <taxon>Spermatophyta</taxon>
        <taxon>Magnoliopsida</taxon>
        <taxon>eudicotyledons</taxon>
        <taxon>Gunneridae</taxon>
        <taxon>Pentapetalae</taxon>
        <taxon>rosids</taxon>
        <taxon>Vitales</taxon>
        <taxon>Vitaceae</taxon>
        <taxon>Viteae</taxon>
        <taxon>Vitis</taxon>
    </lineage>
</organism>
<dbReference type="EMBL" id="JARBHA010000008">
    <property type="protein sequence ID" value="KAJ9694541.1"/>
    <property type="molecule type" value="Genomic_DNA"/>
</dbReference>
<dbReference type="InterPro" id="IPR032308">
    <property type="entry name" value="TDBD"/>
</dbReference>
<dbReference type="Proteomes" id="UP001168098">
    <property type="component" value="Unassembled WGS sequence"/>
</dbReference>
<reference evidence="4 5" key="1">
    <citation type="journal article" date="2023" name="BMC Biotechnol.">
        <title>Vitis rotundifolia cv Carlos genome sequencing.</title>
        <authorList>
            <person name="Huff M."/>
            <person name="Hulse-Kemp A."/>
            <person name="Scheffler B."/>
            <person name="Youngblood R."/>
            <person name="Simpson S."/>
            <person name="Babiker E."/>
            <person name="Staton M."/>
        </authorList>
    </citation>
    <scope>NUCLEOTIDE SEQUENCE [LARGE SCALE GENOMIC DNA]</scope>
    <source>
        <tissue evidence="4">Leaf</tissue>
    </source>
</reference>
<gene>
    <name evidence="4" type="ORF">PVL29_010160</name>
</gene>
<keyword evidence="5" id="KW-1185">Reference proteome</keyword>
<dbReference type="GO" id="GO:0003682">
    <property type="term" value="F:chromatin binding"/>
    <property type="evidence" value="ECO:0007669"/>
    <property type="project" value="TreeGrafter"/>
</dbReference>
<dbReference type="GO" id="GO:0045944">
    <property type="term" value="P:positive regulation of transcription by RNA polymerase II"/>
    <property type="evidence" value="ECO:0007669"/>
    <property type="project" value="TreeGrafter"/>
</dbReference>
<feature type="domain" description="Tify" evidence="3">
    <location>
        <begin position="490"/>
        <end position="544"/>
    </location>
</feature>
<evidence type="ECO:0000313" key="5">
    <source>
        <dbReference type="Proteomes" id="UP001168098"/>
    </source>
</evidence>
<evidence type="ECO:0000313" key="4">
    <source>
        <dbReference type="EMBL" id="KAJ9694541.1"/>
    </source>
</evidence>
<sequence>MTLQSFQNKGFWMAKGAGCVTDGEMAYDNPSRIEPKRSHQWFMDGTEELFPNKKQAVEVPNNNLFPGLSNPNVSPWANASGFHSVAGHFTERLFDPEAARTVNFDDRNIPSVGAGNMNMARKVIEDPFGNESLFGLSMSHSLEDPRSGLNYGGIRKVKVSQVKDSENIMSVSMGHAYTRADNNTMSMAHAYNKGDGNSISMGLTYNKGDDNILSISDSYGREDNNFISMGQAYNKGDENIAMSHTYKVNNNTISMGDAFGKSDDNVISMGQTYKGDDNTISMGQTFNKADNSIMSMGHTYDKGGDNAISMGHTFSKGDNNIISMGQTYNKGDDNTISMGHIYNKGDENTISMGHTYKGDNSNLSIGHSYNKGESNIISFGGFHDDDDDTNPSGRLVCSYDLLMGQPSVQRSEALNEKKLVESNADALISTAQITASGSETVAKKKEEQKLSKKVPPNNFPSNVRSLLSTGMLDGVPVKYIAWSREKELRGIIKGSGYLCGCQSCNFSKVINAYEFERHAGCKTKHPNNHIYFENGKTIYGIVQELKSTPQNSLFDVIQTITGSPINQKSFRLWKESFLAATRELQRIYGKEEGKQLS</sequence>
<proteinExistence type="predicted"/>
<keyword evidence="2" id="KW-0539">Nucleus</keyword>
<dbReference type="GO" id="GO:0000977">
    <property type="term" value="F:RNA polymerase II transcription regulatory region sequence-specific DNA binding"/>
    <property type="evidence" value="ECO:0007669"/>
    <property type="project" value="TreeGrafter"/>
</dbReference>
<dbReference type="GO" id="GO:0042393">
    <property type="term" value="F:histone binding"/>
    <property type="evidence" value="ECO:0007669"/>
    <property type="project" value="TreeGrafter"/>
</dbReference>
<evidence type="ECO:0000259" key="3">
    <source>
        <dbReference type="Pfam" id="PF16135"/>
    </source>
</evidence>
<evidence type="ECO:0000256" key="2">
    <source>
        <dbReference type="ARBA" id="ARBA00023242"/>
    </source>
</evidence>
<dbReference type="PANTHER" id="PTHR47025:SF9">
    <property type="entry name" value="PROTEIN, PUTATIVE-RELATED"/>
    <property type="match status" value="1"/>
</dbReference>
<accession>A0AA39DRH0</accession>
<evidence type="ECO:0000256" key="1">
    <source>
        <dbReference type="ARBA" id="ARBA00004123"/>
    </source>
</evidence>
<comment type="subcellular location">
    <subcellularLocation>
        <location evidence="1">Nucleus</location>
    </subcellularLocation>
</comment>